<name>A0A841H2F4_9BACT</name>
<evidence type="ECO:0008006" key="3">
    <source>
        <dbReference type="Google" id="ProtNLM"/>
    </source>
</evidence>
<evidence type="ECO:0000313" key="1">
    <source>
        <dbReference type="EMBL" id="MBB6072335.1"/>
    </source>
</evidence>
<evidence type="ECO:0000313" key="2">
    <source>
        <dbReference type="Proteomes" id="UP000582837"/>
    </source>
</evidence>
<dbReference type="EMBL" id="JACHIA010000014">
    <property type="protein sequence ID" value="MBB6072335.1"/>
    <property type="molecule type" value="Genomic_DNA"/>
</dbReference>
<organism evidence="1 2">
    <name type="scientific">Longimicrobium terrae</name>
    <dbReference type="NCBI Taxonomy" id="1639882"/>
    <lineage>
        <taxon>Bacteria</taxon>
        <taxon>Pseudomonadati</taxon>
        <taxon>Gemmatimonadota</taxon>
        <taxon>Longimicrobiia</taxon>
        <taxon>Longimicrobiales</taxon>
        <taxon>Longimicrobiaceae</taxon>
        <taxon>Longimicrobium</taxon>
    </lineage>
</organism>
<comment type="caution">
    <text evidence="1">The sequence shown here is derived from an EMBL/GenBank/DDBJ whole genome shotgun (WGS) entry which is preliminary data.</text>
</comment>
<gene>
    <name evidence="1" type="ORF">HNQ61_003997</name>
</gene>
<accession>A0A841H2F4</accession>
<dbReference type="RefSeq" id="WP_170036521.1">
    <property type="nucleotide sequence ID" value="NZ_JABDTL010000002.1"/>
</dbReference>
<protein>
    <recommendedName>
        <fullName evidence="3">SMI1/KNR4 family protein</fullName>
    </recommendedName>
</protein>
<proteinExistence type="predicted"/>
<keyword evidence="2" id="KW-1185">Reference proteome</keyword>
<dbReference type="Proteomes" id="UP000582837">
    <property type="component" value="Unassembled WGS sequence"/>
</dbReference>
<sequence>MVRVDDGIDAFARGVRDHGLGSFRAAAPDEVAEVESALVPFTDALRQWHLRASPVDVWLPWVAEDMAFFSLDSLHGAQAGYRWHGYDEGQALLDGWNPAWLVIAEFSGDPVIASLDSIETPVSFARHGAGSWSPREVAPGLPSFLSAMAVWMDVCLGEYGGEIMDDDFELKADFKERLDGALAGVLGAEHRAAFLSFLE</sequence>
<dbReference type="AlphaFoldDB" id="A0A841H2F4"/>
<reference evidence="1 2" key="1">
    <citation type="submission" date="2020-08" db="EMBL/GenBank/DDBJ databases">
        <title>Genomic Encyclopedia of Type Strains, Phase IV (KMG-IV): sequencing the most valuable type-strain genomes for metagenomic binning, comparative biology and taxonomic classification.</title>
        <authorList>
            <person name="Goeker M."/>
        </authorList>
    </citation>
    <scope>NUCLEOTIDE SEQUENCE [LARGE SCALE GENOMIC DNA]</scope>
    <source>
        <strain evidence="1 2">DSM 29007</strain>
    </source>
</reference>